<dbReference type="EMBL" id="CP037867">
    <property type="protein sequence ID" value="QBM29852.1"/>
    <property type="molecule type" value="Genomic_DNA"/>
</dbReference>
<gene>
    <name evidence="3" type="ORF">HPF_19315</name>
</gene>
<proteinExistence type="predicted"/>
<sequence length="178" mass="19287">MNDPHTVPTDTPRTPTSRRVSPWWRALAIVLLLALMLGWAASASLYEQLKAQIGHLQAKVANVPQIRHIAVLLDDQGAAAMLVTMDPQAGVLQLQRLNEVKEGREDSMQLWAVKDGQAPRSLGVIESKFKTLQLPAQEAALAGVAELAISVEDKGGVPEAQGPRLPWLFKGALVHKAI</sequence>
<feature type="transmembrane region" description="Helical" evidence="1">
    <location>
        <begin position="23"/>
        <end position="46"/>
    </location>
</feature>
<dbReference type="Pfam" id="PF10099">
    <property type="entry name" value="RskA_C"/>
    <property type="match status" value="1"/>
</dbReference>
<feature type="domain" description="Anti-sigma K factor RskA C-terminal" evidence="2">
    <location>
        <begin position="27"/>
        <end position="163"/>
    </location>
</feature>
<dbReference type="KEGG" id="hpse:HPF_19315"/>
<reference evidence="3 4" key="1">
    <citation type="submission" date="2019-03" db="EMBL/GenBank/DDBJ databases">
        <authorList>
            <person name="Sebastian G."/>
            <person name="Baumann P."/>
            <person name="Ruckert C."/>
            <person name="Kalinowski J."/>
            <person name="Nebel B."/>
            <person name="Takors R."/>
            <person name="Blombach B."/>
        </authorList>
    </citation>
    <scope>NUCLEOTIDE SEQUENCE [LARGE SCALE GENOMIC DNA]</scope>
    <source>
        <strain evidence="3 4">DSM 1084</strain>
    </source>
</reference>
<evidence type="ECO:0000313" key="4">
    <source>
        <dbReference type="Proteomes" id="UP000293912"/>
    </source>
</evidence>
<dbReference type="GO" id="GO:0005886">
    <property type="term" value="C:plasma membrane"/>
    <property type="evidence" value="ECO:0007669"/>
    <property type="project" value="InterPro"/>
</dbReference>
<dbReference type="Proteomes" id="UP000293912">
    <property type="component" value="Chromosome"/>
</dbReference>
<evidence type="ECO:0000313" key="3">
    <source>
        <dbReference type="EMBL" id="QBM29852.1"/>
    </source>
</evidence>
<evidence type="ECO:0000259" key="2">
    <source>
        <dbReference type="Pfam" id="PF10099"/>
    </source>
</evidence>
<protein>
    <submittedName>
        <fullName evidence="3">Anti-sigma-K factor rskA</fullName>
    </submittedName>
</protein>
<keyword evidence="4" id="KW-1185">Reference proteome</keyword>
<keyword evidence="1" id="KW-0812">Transmembrane</keyword>
<keyword evidence="1" id="KW-0472">Membrane</keyword>
<dbReference type="RefSeq" id="WP_133157583.1">
    <property type="nucleotide sequence ID" value="NZ_CP037867.1"/>
</dbReference>
<keyword evidence="1" id="KW-1133">Transmembrane helix</keyword>
<dbReference type="AlphaFoldDB" id="A0A4P6X033"/>
<dbReference type="InterPro" id="IPR018764">
    <property type="entry name" value="RskA_C"/>
</dbReference>
<accession>A0A4P6X033</accession>
<evidence type="ECO:0000256" key="1">
    <source>
        <dbReference type="SAM" id="Phobius"/>
    </source>
</evidence>
<name>A0A4P6X033_HYDPS</name>
<organism evidence="3 4">
    <name type="scientific">Hydrogenophaga pseudoflava</name>
    <name type="common">Pseudomonas carboxydoflava</name>
    <dbReference type="NCBI Taxonomy" id="47421"/>
    <lineage>
        <taxon>Bacteria</taxon>
        <taxon>Pseudomonadati</taxon>
        <taxon>Pseudomonadota</taxon>
        <taxon>Betaproteobacteria</taxon>
        <taxon>Burkholderiales</taxon>
        <taxon>Comamonadaceae</taxon>
        <taxon>Hydrogenophaga</taxon>
    </lineage>
</organism>